<reference evidence="2" key="1">
    <citation type="submission" date="2022-07" db="EMBL/GenBank/DDBJ databases">
        <authorList>
            <person name="Macas J."/>
            <person name="Novak P."/>
            <person name="Neumann P."/>
        </authorList>
    </citation>
    <scope>NUCLEOTIDE SEQUENCE</scope>
</reference>
<name>A0AAV0GE46_9ASTE</name>
<keyword evidence="3" id="KW-1185">Reference proteome</keyword>
<evidence type="ECO:0000256" key="1">
    <source>
        <dbReference type="SAM" id="MobiDB-lite"/>
    </source>
</evidence>
<protein>
    <submittedName>
        <fullName evidence="2">Uncharacterized protein</fullName>
    </submittedName>
</protein>
<evidence type="ECO:0000313" key="2">
    <source>
        <dbReference type="EMBL" id="CAH9145624.1"/>
    </source>
</evidence>
<gene>
    <name evidence="2" type="ORF">CEPIT_LOCUS42355</name>
</gene>
<dbReference type="Proteomes" id="UP001152523">
    <property type="component" value="Unassembled WGS sequence"/>
</dbReference>
<comment type="caution">
    <text evidence="2">The sequence shown here is derived from an EMBL/GenBank/DDBJ whole genome shotgun (WGS) entry which is preliminary data.</text>
</comment>
<accession>A0AAV0GE46</accession>
<evidence type="ECO:0000313" key="3">
    <source>
        <dbReference type="Proteomes" id="UP001152523"/>
    </source>
</evidence>
<proteinExistence type="predicted"/>
<sequence length="110" mass="12109">MESVDCPSQGPTQEEIDRRIREEVEARFAQHQKEVQAQMAAQIAAQMASMSGAFMAFMEQVRSTYPSIPLPDFRTPTPMPMNGLTGDSNEVGMDELFNELGGNGAVEARL</sequence>
<dbReference type="AlphaFoldDB" id="A0AAV0GE46"/>
<dbReference type="EMBL" id="CAMAPF010001082">
    <property type="protein sequence ID" value="CAH9145624.1"/>
    <property type="molecule type" value="Genomic_DNA"/>
</dbReference>
<organism evidence="2 3">
    <name type="scientific">Cuscuta epithymum</name>
    <dbReference type="NCBI Taxonomy" id="186058"/>
    <lineage>
        <taxon>Eukaryota</taxon>
        <taxon>Viridiplantae</taxon>
        <taxon>Streptophyta</taxon>
        <taxon>Embryophyta</taxon>
        <taxon>Tracheophyta</taxon>
        <taxon>Spermatophyta</taxon>
        <taxon>Magnoliopsida</taxon>
        <taxon>eudicotyledons</taxon>
        <taxon>Gunneridae</taxon>
        <taxon>Pentapetalae</taxon>
        <taxon>asterids</taxon>
        <taxon>lamiids</taxon>
        <taxon>Solanales</taxon>
        <taxon>Convolvulaceae</taxon>
        <taxon>Cuscuteae</taxon>
        <taxon>Cuscuta</taxon>
        <taxon>Cuscuta subgen. Cuscuta</taxon>
    </lineage>
</organism>
<feature type="region of interest" description="Disordered" evidence="1">
    <location>
        <begin position="69"/>
        <end position="92"/>
    </location>
</feature>